<proteinExistence type="predicted"/>
<evidence type="ECO:0000313" key="1">
    <source>
        <dbReference type="EMBL" id="KAH3797975.1"/>
    </source>
</evidence>
<dbReference type="EMBL" id="JAIWYP010000007">
    <property type="protein sequence ID" value="KAH3797975.1"/>
    <property type="molecule type" value="Genomic_DNA"/>
</dbReference>
<dbReference type="Proteomes" id="UP000828390">
    <property type="component" value="Unassembled WGS sequence"/>
</dbReference>
<evidence type="ECO:0000313" key="2">
    <source>
        <dbReference type="Proteomes" id="UP000828390"/>
    </source>
</evidence>
<keyword evidence="2" id="KW-1185">Reference proteome</keyword>
<reference evidence="1" key="1">
    <citation type="journal article" date="2019" name="bioRxiv">
        <title>The Genome of the Zebra Mussel, Dreissena polymorpha: A Resource for Invasive Species Research.</title>
        <authorList>
            <person name="McCartney M.A."/>
            <person name="Auch B."/>
            <person name="Kono T."/>
            <person name="Mallez S."/>
            <person name="Zhang Y."/>
            <person name="Obille A."/>
            <person name="Becker A."/>
            <person name="Abrahante J.E."/>
            <person name="Garbe J."/>
            <person name="Badalamenti J.P."/>
            <person name="Herman A."/>
            <person name="Mangelson H."/>
            <person name="Liachko I."/>
            <person name="Sullivan S."/>
            <person name="Sone E.D."/>
            <person name="Koren S."/>
            <person name="Silverstein K.A.T."/>
            <person name="Beckman K.B."/>
            <person name="Gohl D.M."/>
        </authorList>
    </citation>
    <scope>NUCLEOTIDE SEQUENCE</scope>
    <source>
        <strain evidence="1">Duluth1</strain>
        <tissue evidence="1">Whole animal</tissue>
    </source>
</reference>
<name>A0A9D4J4D2_DREPO</name>
<accession>A0A9D4J4D2</accession>
<organism evidence="1 2">
    <name type="scientific">Dreissena polymorpha</name>
    <name type="common">Zebra mussel</name>
    <name type="synonym">Mytilus polymorpha</name>
    <dbReference type="NCBI Taxonomy" id="45954"/>
    <lineage>
        <taxon>Eukaryota</taxon>
        <taxon>Metazoa</taxon>
        <taxon>Spiralia</taxon>
        <taxon>Lophotrochozoa</taxon>
        <taxon>Mollusca</taxon>
        <taxon>Bivalvia</taxon>
        <taxon>Autobranchia</taxon>
        <taxon>Heteroconchia</taxon>
        <taxon>Euheterodonta</taxon>
        <taxon>Imparidentia</taxon>
        <taxon>Neoheterodontei</taxon>
        <taxon>Myida</taxon>
        <taxon>Dreissenoidea</taxon>
        <taxon>Dreissenidae</taxon>
        <taxon>Dreissena</taxon>
    </lineage>
</organism>
<comment type="caution">
    <text evidence="1">The sequence shown here is derived from an EMBL/GenBank/DDBJ whole genome shotgun (WGS) entry which is preliminary data.</text>
</comment>
<protein>
    <submittedName>
        <fullName evidence="1">Uncharacterized protein</fullName>
    </submittedName>
</protein>
<reference evidence="1" key="2">
    <citation type="submission" date="2020-11" db="EMBL/GenBank/DDBJ databases">
        <authorList>
            <person name="McCartney M.A."/>
            <person name="Auch B."/>
            <person name="Kono T."/>
            <person name="Mallez S."/>
            <person name="Becker A."/>
            <person name="Gohl D.M."/>
            <person name="Silverstein K.A.T."/>
            <person name="Koren S."/>
            <person name="Bechman K.B."/>
            <person name="Herman A."/>
            <person name="Abrahante J.E."/>
            <person name="Garbe J."/>
        </authorList>
    </citation>
    <scope>NUCLEOTIDE SEQUENCE</scope>
    <source>
        <strain evidence="1">Duluth1</strain>
        <tissue evidence="1">Whole animal</tissue>
    </source>
</reference>
<dbReference type="AlphaFoldDB" id="A0A9D4J4D2"/>
<sequence length="51" mass="5644">MAEAAAGAQIASLTCPLWLRLLLEPRLALTCPPRLRLLLEPRLLHKPVPYG</sequence>
<gene>
    <name evidence="1" type="ORF">DPMN_151565</name>
</gene>